<feature type="compositionally biased region" description="Low complexity" evidence="4">
    <location>
        <begin position="859"/>
        <end position="880"/>
    </location>
</feature>
<dbReference type="InterPro" id="IPR013083">
    <property type="entry name" value="Znf_RING/FYVE/PHD"/>
</dbReference>
<feature type="compositionally biased region" description="Polar residues" evidence="4">
    <location>
        <begin position="529"/>
        <end position="547"/>
    </location>
</feature>
<evidence type="ECO:0000256" key="1">
    <source>
        <dbReference type="ARBA" id="ARBA00022771"/>
    </source>
</evidence>
<dbReference type="Proteomes" id="UP000050795">
    <property type="component" value="Unassembled WGS sequence"/>
</dbReference>
<feature type="compositionally biased region" description="Basic and acidic residues" evidence="4">
    <location>
        <begin position="490"/>
        <end position="500"/>
    </location>
</feature>
<reference evidence="6" key="1">
    <citation type="submission" date="2022-06" db="EMBL/GenBank/DDBJ databases">
        <authorList>
            <person name="Berger JAMES D."/>
            <person name="Berger JAMES D."/>
        </authorList>
    </citation>
    <scope>NUCLEOTIDE SEQUENCE [LARGE SCALE GENOMIC DNA]</scope>
</reference>
<keyword evidence="6" id="KW-1185">Reference proteome</keyword>
<evidence type="ECO:0000313" key="7">
    <source>
        <dbReference type="WBParaSite" id="TREG1_87310.1"/>
    </source>
</evidence>
<feature type="region of interest" description="Disordered" evidence="4">
    <location>
        <begin position="859"/>
        <end position="895"/>
    </location>
</feature>
<dbReference type="PROSITE" id="PS50089">
    <property type="entry name" value="ZF_RING_2"/>
    <property type="match status" value="1"/>
</dbReference>
<feature type="compositionally biased region" description="Polar residues" evidence="4">
    <location>
        <begin position="770"/>
        <end position="787"/>
    </location>
</feature>
<protein>
    <submittedName>
        <fullName evidence="7">RING-type domain-containing protein</fullName>
    </submittedName>
</protein>
<dbReference type="Gene3D" id="3.30.40.10">
    <property type="entry name" value="Zinc/RING finger domain, C3HC4 (zinc finger)"/>
    <property type="match status" value="1"/>
</dbReference>
<organism evidence="6 7">
    <name type="scientific">Trichobilharzia regenti</name>
    <name type="common">Nasal bird schistosome</name>
    <dbReference type="NCBI Taxonomy" id="157069"/>
    <lineage>
        <taxon>Eukaryota</taxon>
        <taxon>Metazoa</taxon>
        <taxon>Spiralia</taxon>
        <taxon>Lophotrochozoa</taxon>
        <taxon>Platyhelminthes</taxon>
        <taxon>Trematoda</taxon>
        <taxon>Digenea</taxon>
        <taxon>Strigeidida</taxon>
        <taxon>Schistosomatoidea</taxon>
        <taxon>Schistosomatidae</taxon>
        <taxon>Trichobilharzia</taxon>
    </lineage>
</organism>
<keyword evidence="1 3" id="KW-0479">Metal-binding</keyword>
<dbReference type="AlphaFoldDB" id="A0AA85KI30"/>
<dbReference type="InterPro" id="IPR001841">
    <property type="entry name" value="Znf_RING"/>
</dbReference>
<evidence type="ECO:0000259" key="5">
    <source>
        <dbReference type="PROSITE" id="PS50089"/>
    </source>
</evidence>
<feature type="compositionally biased region" description="Polar residues" evidence="4">
    <location>
        <begin position="450"/>
        <end position="469"/>
    </location>
</feature>
<feature type="domain" description="RING-type" evidence="5">
    <location>
        <begin position="200"/>
        <end position="242"/>
    </location>
</feature>
<evidence type="ECO:0000256" key="4">
    <source>
        <dbReference type="SAM" id="MobiDB-lite"/>
    </source>
</evidence>
<evidence type="ECO:0000256" key="3">
    <source>
        <dbReference type="PROSITE-ProRule" id="PRU00175"/>
    </source>
</evidence>
<feature type="compositionally biased region" description="Polar residues" evidence="4">
    <location>
        <begin position="430"/>
        <end position="443"/>
    </location>
</feature>
<dbReference type="WBParaSite" id="TREG1_87310.1">
    <property type="protein sequence ID" value="TREG1_87310.1"/>
    <property type="gene ID" value="TREG1_87310"/>
</dbReference>
<feature type="region of interest" description="Disordered" evidence="4">
    <location>
        <begin position="32"/>
        <end position="61"/>
    </location>
</feature>
<accession>A0AA85KI30</accession>
<name>A0AA85KI30_TRIRE</name>
<proteinExistence type="predicted"/>
<feature type="region of interest" description="Disordered" evidence="4">
    <location>
        <begin position="704"/>
        <end position="726"/>
    </location>
</feature>
<reference evidence="7" key="2">
    <citation type="submission" date="2023-11" db="UniProtKB">
        <authorList>
            <consortium name="WormBaseParasite"/>
        </authorList>
    </citation>
    <scope>IDENTIFICATION</scope>
</reference>
<sequence length="895" mass="102756">MDELQRLYEHQTMMAIGIYSFLDNLLSHLPSTSSSSSSSSSTSTTHNDNANSPRSLQQEHTTNTTIIETSRTFDNNITIPDDYASNIMYDLNVLTSSDTFNERNERIRTSLTLPSTTLVTWHPLSDLNIPSINNSQLYPIIQNSINTTLNTNNIENNLSDNIDSMYAQDSSSLLNDIQPGGYLEEIFIYLSNSEKEEYLCTICYLILKEAYQCQNQHKFCYGCIYTWSKGPTAGHDSCPVCRCDGLYAKNFELSDRINKKRVRCPQSHCNWMGMLSAYHEHEHRRYSPYELDLLLADCKKDNIKSLTSLFPLSTQNQIGYNEKELSIKVNDSLQINETNEINNQHYHSTDNHHSNQRYLDPGRVPNVCEPINQITEEINENSVERLLTTQRRIRPLRNDSQHRLQSSLRIQNRQPSHSRQTGDSGEGMRTHTSQESNNHVHSQTLHRGHQQQQHQISTSAERQIQSHEIPSTPLHRSHTHTRLRPTPIIRDSRNRVERLPNVRRLQRPACDITEQQLPDSLHATHYRSENSQSSSRLDFTPNNTGSQNIEANYLIDRTEINRNEQNINISRLSQVSLPAINSSETITASSNTQQGINNTESSCQNVNSFNSIPRIRQPLEFRRLVPRRQRRVVEQLRETREQLAAMLRLMTMELEERQNRVFNSNPEIGNRNRLLRSQNNLSPYNNNNTNENMYSEDTTNEEFLGVNNRNTPTRRVHTPDARENDNQSNYYTYQLRNISTPTSTMNYNNNNNRDVSGTLLTPTYREQRATTTAGTHTEQMNTNNNRYDTIPITTTTTTTTTVNNAHQSSASSLTSTSRLLTRSRINTLAQRRTPSSLFTPHNRSIHLNENNERQVTITTTTATRRTPRITTSSSFMTGDSSSDEDEQDSDESSNC</sequence>
<feature type="compositionally biased region" description="Low complexity" evidence="4">
    <location>
        <begin position="32"/>
        <end position="45"/>
    </location>
</feature>
<evidence type="ECO:0000313" key="6">
    <source>
        <dbReference type="Proteomes" id="UP000050795"/>
    </source>
</evidence>
<feature type="compositionally biased region" description="Polar residues" evidence="4">
    <location>
        <begin position="46"/>
        <end position="60"/>
    </location>
</feature>
<feature type="region of interest" description="Disordered" evidence="4">
    <location>
        <begin position="392"/>
        <end position="547"/>
    </location>
</feature>
<feature type="compositionally biased region" description="Acidic residues" evidence="4">
    <location>
        <begin position="881"/>
        <end position="895"/>
    </location>
</feature>
<feature type="region of interest" description="Disordered" evidence="4">
    <location>
        <begin position="770"/>
        <end position="789"/>
    </location>
</feature>
<keyword evidence="1 3" id="KW-0863">Zinc-finger</keyword>
<feature type="compositionally biased region" description="Polar residues" evidence="4">
    <location>
        <begin position="403"/>
        <end position="423"/>
    </location>
</feature>
<dbReference type="SUPFAM" id="SSF57850">
    <property type="entry name" value="RING/U-box"/>
    <property type="match status" value="1"/>
</dbReference>
<keyword evidence="2" id="KW-0862">Zinc</keyword>
<dbReference type="GO" id="GO:0008270">
    <property type="term" value="F:zinc ion binding"/>
    <property type="evidence" value="ECO:0007669"/>
    <property type="project" value="UniProtKB-KW"/>
</dbReference>
<evidence type="ECO:0000256" key="2">
    <source>
        <dbReference type="ARBA" id="ARBA00022833"/>
    </source>
</evidence>